<dbReference type="Proteomes" id="UP000007076">
    <property type="component" value="Chromosome"/>
</dbReference>
<dbReference type="AlphaFoldDB" id="E4NC03"/>
<reference evidence="4 5" key="1">
    <citation type="journal article" date="2010" name="DNA Res.">
        <title>Genome sequence of Kitasatospora setae NBRC 14216T: an evolutionary snapshot of the family Streptomycetaceae.</title>
        <authorList>
            <person name="Ichikawa N."/>
            <person name="Oguchi A."/>
            <person name="Ikeda H."/>
            <person name="Ishikawa J."/>
            <person name="Kitani S."/>
            <person name="Watanabe Y."/>
            <person name="Nakamura S."/>
            <person name="Katano Y."/>
            <person name="Kishi E."/>
            <person name="Sasagawa M."/>
            <person name="Ankai A."/>
            <person name="Fukui S."/>
            <person name="Hashimoto Y."/>
            <person name="Kamata S."/>
            <person name="Otoguro M."/>
            <person name="Tanikawa S."/>
            <person name="Nihira T."/>
            <person name="Horinouchi S."/>
            <person name="Ohnishi Y."/>
            <person name="Hayakawa M."/>
            <person name="Kuzuyama T."/>
            <person name="Arisawa A."/>
            <person name="Nomoto F."/>
            <person name="Miura H."/>
            <person name="Takahashi Y."/>
            <person name="Fujita N."/>
        </authorList>
    </citation>
    <scope>NUCLEOTIDE SEQUENCE [LARGE SCALE GENOMIC DNA]</scope>
    <source>
        <strain evidence="5">ATCC 33774 / DSM 43861 / JCM 3304 / KCC A-0304 / NBRC 14216 / KM-6054</strain>
    </source>
</reference>
<dbReference type="PATRIC" id="fig|452652.3.peg.2931"/>
<dbReference type="eggNOG" id="ENOG502ZY4N">
    <property type="taxonomic scope" value="Bacteria"/>
</dbReference>
<dbReference type="EMBL" id="AP010968">
    <property type="protein sequence ID" value="BAJ28734.1"/>
    <property type="molecule type" value="Genomic_DNA"/>
</dbReference>
<feature type="region of interest" description="Disordered" evidence="1">
    <location>
        <begin position="1"/>
        <end position="43"/>
    </location>
</feature>
<evidence type="ECO:0000313" key="4">
    <source>
        <dbReference type="EMBL" id="BAJ28734.1"/>
    </source>
</evidence>
<keyword evidence="5" id="KW-1185">Reference proteome</keyword>
<feature type="transmembrane region" description="Helical" evidence="2">
    <location>
        <begin position="53"/>
        <end position="73"/>
    </location>
</feature>
<dbReference type="HOGENOM" id="CLU_037015_0_0_11"/>
<gene>
    <name evidence="4" type="ordered locus">KSE_29230</name>
</gene>
<feature type="compositionally biased region" description="Pro residues" evidence="1">
    <location>
        <begin position="15"/>
        <end position="27"/>
    </location>
</feature>
<proteinExistence type="predicted"/>
<feature type="domain" description="DUF4350" evidence="3">
    <location>
        <begin position="84"/>
        <end position="254"/>
    </location>
</feature>
<dbReference type="RefSeq" id="WP_014136047.1">
    <property type="nucleotide sequence ID" value="NC_016109.1"/>
</dbReference>
<dbReference type="InterPro" id="IPR025646">
    <property type="entry name" value="DUF4350"/>
</dbReference>
<organism evidence="4 5">
    <name type="scientific">Kitasatospora setae (strain ATCC 33774 / DSM 43861 / JCM 3304 / KCC A-0304 / NBRC 14216 / KM-6054)</name>
    <name type="common">Streptomyces setae</name>
    <dbReference type="NCBI Taxonomy" id="452652"/>
    <lineage>
        <taxon>Bacteria</taxon>
        <taxon>Bacillati</taxon>
        <taxon>Actinomycetota</taxon>
        <taxon>Actinomycetes</taxon>
        <taxon>Kitasatosporales</taxon>
        <taxon>Streptomycetaceae</taxon>
        <taxon>Kitasatospora</taxon>
    </lineage>
</organism>
<evidence type="ECO:0000256" key="2">
    <source>
        <dbReference type="SAM" id="Phobius"/>
    </source>
</evidence>
<accession>E4NC03</accession>
<keyword evidence="2" id="KW-0812">Transmembrane</keyword>
<protein>
    <recommendedName>
        <fullName evidence="3">DUF4350 domain-containing protein</fullName>
    </recommendedName>
</protein>
<dbReference type="STRING" id="452652.KSE_29230"/>
<evidence type="ECO:0000313" key="5">
    <source>
        <dbReference type="Proteomes" id="UP000007076"/>
    </source>
</evidence>
<sequence length="421" mass="44114">MTTAPPAELSGDLPAAPPPATAAPGPEPAAAARESGPARAGHGPRAWLRRSRWWLLTVLVLLLLGGLVAGIPGSSAYSAFDPRSGDPNGTRAADQLLRRHGITSRTAAGPTELAAALRADDTTVVLTAPDELAYQDLAELTALPRGARSRLVLVAPEQPLLNAFATGVSLSGHSGGSGTVTDPSCPLPEAVNAGPATVNGQSYQGRPGDTECYRATLLSRTRGDQQVVLLGSGTPLTNRALDQEGNAALALGLLGAHPRLVWQTPDGHDSHQAATERRSLGDYVPDGWYWGTFQLALAGLFAVAWRARRLGPVLTERLPAVVRASETTEGRARLYHRAGARDHAAETLRRAARRRTAAALGLPHTSGDPDPAALTAAAAARLGRPSADLQHLLYGPAPTDDAALLRLADDLDDMEWQVRQP</sequence>
<feature type="compositionally biased region" description="Low complexity" evidence="1">
    <location>
        <begin position="28"/>
        <end position="40"/>
    </location>
</feature>
<name>E4NC03_KITSK</name>
<keyword evidence="2" id="KW-1133">Transmembrane helix</keyword>
<keyword evidence="2" id="KW-0472">Membrane</keyword>
<evidence type="ECO:0000256" key="1">
    <source>
        <dbReference type="SAM" id="MobiDB-lite"/>
    </source>
</evidence>
<dbReference type="KEGG" id="ksk:KSE_29230"/>
<evidence type="ECO:0000259" key="3">
    <source>
        <dbReference type="Pfam" id="PF14258"/>
    </source>
</evidence>
<dbReference type="Pfam" id="PF14258">
    <property type="entry name" value="DUF4350"/>
    <property type="match status" value="1"/>
</dbReference>